<evidence type="ECO:0000313" key="1">
    <source>
        <dbReference type="EMBL" id="KAJ7003956.1"/>
    </source>
</evidence>
<sequence>MMRVGFQCMLMQQRNVKCPLGVEEAVRGENSPISFVV</sequence>
<organism evidence="1 2">
    <name type="scientific">Populus alba x Populus x berolinensis</name>
    <dbReference type="NCBI Taxonomy" id="444605"/>
    <lineage>
        <taxon>Eukaryota</taxon>
        <taxon>Viridiplantae</taxon>
        <taxon>Streptophyta</taxon>
        <taxon>Embryophyta</taxon>
        <taxon>Tracheophyta</taxon>
        <taxon>Spermatophyta</taxon>
        <taxon>Magnoliopsida</taxon>
        <taxon>eudicotyledons</taxon>
        <taxon>Gunneridae</taxon>
        <taxon>Pentapetalae</taxon>
        <taxon>rosids</taxon>
        <taxon>fabids</taxon>
        <taxon>Malpighiales</taxon>
        <taxon>Salicaceae</taxon>
        <taxon>Saliceae</taxon>
        <taxon>Populus</taxon>
    </lineage>
</organism>
<name>A0AAD6R860_9ROSI</name>
<gene>
    <name evidence="1" type="ORF">NC653_008984</name>
</gene>
<dbReference type="EMBL" id="JAQIZT010000003">
    <property type="protein sequence ID" value="KAJ7003956.1"/>
    <property type="molecule type" value="Genomic_DNA"/>
</dbReference>
<proteinExistence type="predicted"/>
<dbReference type="Proteomes" id="UP001164929">
    <property type="component" value="Chromosome 3"/>
</dbReference>
<keyword evidence="2" id="KW-1185">Reference proteome</keyword>
<accession>A0AAD6R860</accession>
<dbReference type="AlphaFoldDB" id="A0AAD6R860"/>
<protein>
    <submittedName>
        <fullName evidence="1">Uncharacterized protein</fullName>
    </submittedName>
</protein>
<evidence type="ECO:0000313" key="2">
    <source>
        <dbReference type="Proteomes" id="UP001164929"/>
    </source>
</evidence>
<comment type="caution">
    <text evidence="1">The sequence shown here is derived from an EMBL/GenBank/DDBJ whole genome shotgun (WGS) entry which is preliminary data.</text>
</comment>
<reference evidence="1" key="1">
    <citation type="journal article" date="2023" name="Mol. Ecol. Resour.">
        <title>Chromosome-level genome assembly of a triploid poplar Populus alba 'Berolinensis'.</title>
        <authorList>
            <person name="Chen S."/>
            <person name="Yu Y."/>
            <person name="Wang X."/>
            <person name="Wang S."/>
            <person name="Zhang T."/>
            <person name="Zhou Y."/>
            <person name="He R."/>
            <person name="Meng N."/>
            <person name="Wang Y."/>
            <person name="Liu W."/>
            <person name="Liu Z."/>
            <person name="Liu J."/>
            <person name="Guo Q."/>
            <person name="Huang H."/>
            <person name="Sederoff R.R."/>
            <person name="Wang G."/>
            <person name="Qu G."/>
            <person name="Chen S."/>
        </authorList>
    </citation>
    <scope>NUCLEOTIDE SEQUENCE</scope>
    <source>
        <strain evidence="1">SC-2020</strain>
    </source>
</reference>